<gene>
    <name evidence="2" type="ORF">TCM_026692</name>
</gene>
<evidence type="ECO:0000313" key="2">
    <source>
        <dbReference type="EMBL" id="EOY11554.1"/>
    </source>
</evidence>
<accession>A0A061FAP1</accession>
<evidence type="ECO:0000256" key="1">
    <source>
        <dbReference type="SAM" id="MobiDB-lite"/>
    </source>
</evidence>
<organism evidence="2 3">
    <name type="scientific">Theobroma cacao</name>
    <name type="common">Cacao</name>
    <name type="synonym">Cocoa</name>
    <dbReference type="NCBI Taxonomy" id="3641"/>
    <lineage>
        <taxon>Eukaryota</taxon>
        <taxon>Viridiplantae</taxon>
        <taxon>Streptophyta</taxon>
        <taxon>Embryophyta</taxon>
        <taxon>Tracheophyta</taxon>
        <taxon>Spermatophyta</taxon>
        <taxon>Magnoliopsida</taxon>
        <taxon>eudicotyledons</taxon>
        <taxon>Gunneridae</taxon>
        <taxon>Pentapetalae</taxon>
        <taxon>rosids</taxon>
        <taxon>malvids</taxon>
        <taxon>Malvales</taxon>
        <taxon>Malvaceae</taxon>
        <taxon>Byttnerioideae</taxon>
        <taxon>Theobroma</taxon>
    </lineage>
</organism>
<name>A0A061FAP1_THECC</name>
<dbReference type="Proteomes" id="UP000026915">
    <property type="component" value="Chromosome 5"/>
</dbReference>
<sequence>MQAKTQEMGWHHSQPMLFGAQGGVYSSKGPNLVQVLSPEPISIQAIHLSSSYPFSIFLESFVILLVATISRGSHVRMKIRECSAKCRTHPNLYLFKGKRESKKGGTRRDQKGGTCRDQDHYTPKKVHASDEDNTQKVYASDEDNTDEVVADPAIDTKASTFIAKFHTASLVSEAIHPSTQAEYTYHPSYEGH</sequence>
<evidence type="ECO:0000313" key="3">
    <source>
        <dbReference type="Proteomes" id="UP000026915"/>
    </source>
</evidence>
<dbReference type="PANTHER" id="PTHR33511">
    <property type="entry name" value="OS06G0632400 PROTEIN"/>
    <property type="match status" value="1"/>
</dbReference>
<keyword evidence="3" id="KW-1185">Reference proteome</keyword>
<dbReference type="HOGENOM" id="CLU_1417441_0_0_1"/>
<dbReference type="EMBL" id="CM001883">
    <property type="protein sequence ID" value="EOY11554.1"/>
    <property type="molecule type" value="Genomic_DNA"/>
</dbReference>
<dbReference type="Gramene" id="EOY11554">
    <property type="protein sequence ID" value="EOY11554"/>
    <property type="gene ID" value="TCM_026692"/>
</dbReference>
<protein>
    <submittedName>
        <fullName evidence="2">Uncharacterized protein</fullName>
    </submittedName>
</protein>
<proteinExistence type="predicted"/>
<feature type="compositionally biased region" description="Basic and acidic residues" evidence="1">
    <location>
        <begin position="102"/>
        <end position="134"/>
    </location>
</feature>
<dbReference type="InParanoid" id="A0A061FAP1"/>
<reference evidence="2 3" key="1">
    <citation type="journal article" date="2013" name="Genome Biol.">
        <title>The genome sequence of the most widely cultivated cacao type and its use to identify candidate genes regulating pod color.</title>
        <authorList>
            <person name="Motamayor J.C."/>
            <person name="Mockaitis K."/>
            <person name="Schmutz J."/>
            <person name="Haiminen N."/>
            <person name="Iii D.L."/>
            <person name="Cornejo O."/>
            <person name="Findley S.D."/>
            <person name="Zheng P."/>
            <person name="Utro F."/>
            <person name="Royaert S."/>
            <person name="Saski C."/>
            <person name="Jenkins J."/>
            <person name="Podicheti R."/>
            <person name="Zhao M."/>
            <person name="Scheffler B.E."/>
            <person name="Stack J.C."/>
            <person name="Feltus F.A."/>
            <person name="Mustiga G.M."/>
            <person name="Amores F."/>
            <person name="Phillips W."/>
            <person name="Marelli J.P."/>
            <person name="May G.D."/>
            <person name="Shapiro H."/>
            <person name="Ma J."/>
            <person name="Bustamante C.D."/>
            <person name="Schnell R.J."/>
            <person name="Main D."/>
            <person name="Gilbert D."/>
            <person name="Parida L."/>
            <person name="Kuhn D.N."/>
        </authorList>
    </citation>
    <scope>NUCLEOTIDE SEQUENCE [LARGE SCALE GENOMIC DNA]</scope>
    <source>
        <strain evidence="3">cv. Matina 1-6</strain>
    </source>
</reference>
<dbReference type="AlphaFoldDB" id="A0A061FAP1"/>
<feature type="region of interest" description="Disordered" evidence="1">
    <location>
        <begin position="98"/>
        <end position="144"/>
    </location>
</feature>